<organism evidence="4 5">
    <name type="scientific">Terrihabitans rhizophilus</name>
    <dbReference type="NCBI Taxonomy" id="3092662"/>
    <lineage>
        <taxon>Bacteria</taxon>
        <taxon>Pseudomonadati</taxon>
        <taxon>Pseudomonadota</taxon>
        <taxon>Alphaproteobacteria</taxon>
        <taxon>Hyphomicrobiales</taxon>
        <taxon>Terrihabitans</taxon>
    </lineage>
</organism>
<accession>A0ABU4RQX2</accession>
<name>A0ABU4RQX2_9HYPH</name>
<dbReference type="InterPro" id="IPR051263">
    <property type="entry name" value="C-type_cytochrome_biogenesis"/>
</dbReference>
<dbReference type="Gene3D" id="1.25.40.10">
    <property type="entry name" value="Tetratricopeptide repeat domain"/>
    <property type="match status" value="1"/>
</dbReference>
<keyword evidence="3" id="KW-0472">Membrane</keyword>
<keyword evidence="5" id="KW-1185">Reference proteome</keyword>
<dbReference type="Proteomes" id="UP001274321">
    <property type="component" value="Unassembled WGS sequence"/>
</dbReference>
<evidence type="ECO:0000256" key="3">
    <source>
        <dbReference type="SAM" id="Phobius"/>
    </source>
</evidence>
<dbReference type="InterPro" id="IPR011990">
    <property type="entry name" value="TPR-like_helical_dom_sf"/>
</dbReference>
<dbReference type="PANTHER" id="PTHR47870">
    <property type="entry name" value="CYTOCHROME C-TYPE BIOGENESIS PROTEIN CCMH"/>
    <property type="match status" value="1"/>
</dbReference>
<keyword evidence="3" id="KW-1133">Transmembrane helix</keyword>
<gene>
    <name evidence="4" type="primary">ccmI</name>
    <name evidence="4" type="ORF">SCD90_10920</name>
</gene>
<feature type="transmembrane region" description="Helical" evidence="3">
    <location>
        <begin position="93"/>
        <end position="113"/>
    </location>
</feature>
<evidence type="ECO:0000256" key="1">
    <source>
        <dbReference type="ARBA" id="ARBA00004196"/>
    </source>
</evidence>
<dbReference type="EMBL" id="JAXAFJ010000006">
    <property type="protein sequence ID" value="MDX6806578.1"/>
    <property type="molecule type" value="Genomic_DNA"/>
</dbReference>
<dbReference type="SUPFAM" id="SSF48452">
    <property type="entry name" value="TPR-like"/>
    <property type="match status" value="1"/>
</dbReference>
<sequence length="371" mass="39051">MMLAIAFALMTAAAVMAVLWPLGRRSRVTAPSKSGEAAVYRDQLDEIDREREHGVIGAAEAAAARTEVARRLLAASEPVATAQSGGDVARRRAAALVGLIGVPVLALGIYGGLGRPDLPDRSLAAREQSEPAVALSQLVARVEAELASRPQDGRGWQVIAPVYLRSGRSAEAADAYSRAIRLLGSSAELEAGLGEAFVQAADGRVTAEAEQAFQRALQLDSGLPQAHLQLARAREQRGDLKGAAGVYRGLIEAAEKDAAWLPAARRSLARLALGSDGTAPPVDPGALAGQTLEQRVVTIRSMVEGLESRLRASPDDLAGHLRLIRAWMMMGESAKAEDAAAAARQTFAGRDEAVRRIDDLMLGLDLDKGPA</sequence>
<evidence type="ECO:0000313" key="5">
    <source>
        <dbReference type="Proteomes" id="UP001274321"/>
    </source>
</evidence>
<protein>
    <submittedName>
        <fullName evidence="4">C-type cytochrome biogenesis protein CcmI</fullName>
    </submittedName>
</protein>
<keyword evidence="3" id="KW-0812">Transmembrane</keyword>
<evidence type="ECO:0000313" key="4">
    <source>
        <dbReference type="EMBL" id="MDX6806578.1"/>
    </source>
</evidence>
<dbReference type="NCBIfam" id="TIGR03142">
    <property type="entry name" value="cytochro_ccmI"/>
    <property type="match status" value="1"/>
</dbReference>
<comment type="subcellular location">
    <subcellularLocation>
        <location evidence="1">Cell envelope</location>
    </subcellularLocation>
</comment>
<evidence type="ECO:0000256" key="2">
    <source>
        <dbReference type="ARBA" id="ARBA00022748"/>
    </source>
</evidence>
<comment type="caution">
    <text evidence="4">The sequence shown here is derived from an EMBL/GenBank/DDBJ whole genome shotgun (WGS) entry which is preliminary data.</text>
</comment>
<reference evidence="4 5" key="1">
    <citation type="submission" date="2023-11" db="EMBL/GenBank/DDBJ databases">
        <authorList>
            <person name="Bao R."/>
        </authorList>
    </citation>
    <scope>NUCLEOTIDE SEQUENCE [LARGE SCALE GENOMIC DNA]</scope>
    <source>
        <strain evidence="4 5">PJ23</strain>
    </source>
</reference>
<dbReference type="InterPro" id="IPR017560">
    <property type="entry name" value="Cyt_c_biogenesis_CcmI"/>
</dbReference>
<dbReference type="RefSeq" id="WP_319844707.1">
    <property type="nucleotide sequence ID" value="NZ_JAXAFJ010000006.1"/>
</dbReference>
<proteinExistence type="predicted"/>
<keyword evidence="2" id="KW-0201">Cytochrome c-type biogenesis</keyword>
<dbReference type="PANTHER" id="PTHR47870:SF1">
    <property type="entry name" value="CYTOCHROME C-TYPE BIOGENESIS PROTEIN CCMH"/>
    <property type="match status" value="1"/>
</dbReference>